<dbReference type="AlphaFoldDB" id="A0A8S9QCV2"/>
<dbReference type="Proteomes" id="UP000712600">
    <property type="component" value="Unassembled WGS sequence"/>
</dbReference>
<evidence type="ECO:0000313" key="2">
    <source>
        <dbReference type="Proteomes" id="UP000712600"/>
    </source>
</evidence>
<proteinExistence type="predicted"/>
<comment type="caution">
    <text evidence="1">The sequence shown here is derived from an EMBL/GenBank/DDBJ whole genome shotgun (WGS) entry which is preliminary data.</text>
</comment>
<gene>
    <name evidence="1" type="ORF">F2Q69_00024564</name>
</gene>
<dbReference type="EMBL" id="QGKX02001290">
    <property type="protein sequence ID" value="KAF3540017.1"/>
    <property type="molecule type" value="Genomic_DNA"/>
</dbReference>
<organism evidence="1 2">
    <name type="scientific">Brassica cretica</name>
    <name type="common">Mustard</name>
    <dbReference type="NCBI Taxonomy" id="69181"/>
    <lineage>
        <taxon>Eukaryota</taxon>
        <taxon>Viridiplantae</taxon>
        <taxon>Streptophyta</taxon>
        <taxon>Embryophyta</taxon>
        <taxon>Tracheophyta</taxon>
        <taxon>Spermatophyta</taxon>
        <taxon>Magnoliopsida</taxon>
        <taxon>eudicotyledons</taxon>
        <taxon>Gunneridae</taxon>
        <taxon>Pentapetalae</taxon>
        <taxon>rosids</taxon>
        <taxon>malvids</taxon>
        <taxon>Brassicales</taxon>
        <taxon>Brassicaceae</taxon>
        <taxon>Brassiceae</taxon>
        <taxon>Brassica</taxon>
    </lineage>
</organism>
<name>A0A8S9QCV2_BRACR</name>
<reference evidence="1" key="1">
    <citation type="submission" date="2019-12" db="EMBL/GenBank/DDBJ databases">
        <title>Genome sequencing and annotation of Brassica cretica.</title>
        <authorList>
            <person name="Studholme D.J."/>
            <person name="Sarris P."/>
        </authorList>
    </citation>
    <scope>NUCLEOTIDE SEQUENCE</scope>
    <source>
        <strain evidence="1">PFS-109/04</strain>
        <tissue evidence="1">Leaf</tissue>
    </source>
</reference>
<sequence length="78" mass="8993">MQLENDVVTGRRKHCRLSDIEQERPSVELCFFSRSSSKLHRLSLSLSFRFQVKKATESSKLSDAVLWAVSRLMRAVPL</sequence>
<accession>A0A8S9QCV2</accession>
<protein>
    <submittedName>
        <fullName evidence="1">Uncharacterized protein</fullName>
    </submittedName>
</protein>
<evidence type="ECO:0000313" key="1">
    <source>
        <dbReference type="EMBL" id="KAF3540017.1"/>
    </source>
</evidence>